<evidence type="ECO:0000259" key="3">
    <source>
        <dbReference type="PROSITE" id="PS51232"/>
    </source>
</evidence>
<dbReference type="RefSeq" id="XP_053591059.1">
    <property type="nucleotide sequence ID" value="XM_053722414.1"/>
</dbReference>
<feature type="region of interest" description="Disordered" evidence="2">
    <location>
        <begin position="855"/>
        <end position="948"/>
    </location>
</feature>
<dbReference type="GO" id="GO:0005737">
    <property type="term" value="C:cytoplasm"/>
    <property type="evidence" value="ECO:0007669"/>
    <property type="project" value="TreeGrafter"/>
</dbReference>
<dbReference type="Pfam" id="PF02181">
    <property type="entry name" value="FH2"/>
    <property type="match status" value="1"/>
</dbReference>
<dbReference type="CTD" id="9804547"/>
<feature type="compositionally biased region" description="Low complexity" evidence="2">
    <location>
        <begin position="362"/>
        <end position="379"/>
    </location>
</feature>
<dbReference type="EMBL" id="WUAV01000001">
    <property type="protein sequence ID" value="KAF1768506.1"/>
    <property type="molecule type" value="Genomic_DNA"/>
</dbReference>
<dbReference type="PANTHER" id="PTHR45920:SF4">
    <property type="entry name" value="FORMIN HOMOLOGY 2 DOMAIN CONTAINING, ISOFORM I"/>
    <property type="match status" value="1"/>
</dbReference>
<evidence type="ECO:0000313" key="5">
    <source>
        <dbReference type="EMBL" id="KAF1768506.1"/>
    </source>
</evidence>
<keyword evidence="1" id="KW-0009">Actin-binding</keyword>
<proteinExistence type="predicted"/>
<feature type="compositionally biased region" description="Low complexity" evidence="2">
    <location>
        <begin position="1724"/>
        <end position="1737"/>
    </location>
</feature>
<dbReference type="GO" id="GO:0005856">
    <property type="term" value="C:cytoskeleton"/>
    <property type="evidence" value="ECO:0007669"/>
    <property type="project" value="TreeGrafter"/>
</dbReference>
<dbReference type="InterPro" id="IPR014768">
    <property type="entry name" value="GBD/FH3_dom"/>
</dbReference>
<feature type="region of interest" description="Disordered" evidence="2">
    <location>
        <begin position="962"/>
        <end position="1193"/>
    </location>
</feature>
<sequence>MRCGAPATASYAPPVVKSRTGLRTYDIEVGGGGLRATPIDLDVPVIQKKSSFASSGFSTKSFTPSKPSTSSGKSEPSKYSDFLGKPAETSYEPRKLSEPFGIHAKPYESRKASEPSGVFAKPYQASGPSEIPGTLAKPYSTKGPSEPFGTFAKPYEPSEPSGMYAKPYQASTSPGTLAKPYQPFTPLESSGTFANPYSTLSSDPSLKSLESLGAFARPYQASGISETSGAFAKPYSNPEPSKSLEPLVTPSVSFGTIAKPYSILEPSKSLKPSVKPSESFSANSKFYQASISSESSGIFAKPYSTSTPSKSSESFGAFAKPYQASTTSEPSGAFARSYQPSGLSEPSGTYVKSYLPSEPSGTSDKPYSTSTPSKTSEPPGVLAKPYQPSGISEASGAKPYSTPSKASEPFSRKMFTPAADSYTPNGYTPASSSTESSKFPEIRSKAKPPYKPITSPPTKAYISPFRDSPDAPPTSLLSTHVSDESLARSMLSVSNNELPLIVKPLRANRRTTLVEPPVMPVGGQIPDMCSSLPRNFHRPTVLHCAAPVVIEAIPFIDEELPPTVEKSITTNSSLHRREDSGYRSMENVRKLSVPEIAPSTSDGVNEYVDHEEEEEEEFDWGDEYLNSRVKRRCSLVLRTQTSLRVKTIIDKLLNCSGRDQRRALFSLKQIFQDDQDLVHEFVQNQGLDCMIRLGRTADQNHQNYILRALGQLMLYVDGMNGIIAHNGTIQWLYELLDSPFRLVVKTALKLLLVFIEYNDNNALLVLSAIQTVDKSKGQADWSGLMKVLTEKDSPDAETLVYGMTVVNKALHGIPDRDTYYDAVDTLDTLGMEDAIKSMGRSNNKELEEQCRLYERELKEEDERGDNDDDVVKMRSTDSFKDQSRRSSQGSHDSAITMGSEEDGSRSPDSCYKQTSPAPPTTAVPAATPPSNTLERRSRAYEHEMPEDIETALEKLNKALQNRREAEKLKAEETRRKEAERLEEIERMREQAEERRRREREELESKRREEEERETQRKREEREVRFAKNEVITSSGADDKKATMRRRHEEARRRQLEHEQFTSNRSMFSQIDTSSAPRIPSPVSPVSAWQPPVKDDFQPTTSTSPTPEIGKKKIPEPIQLVQENQENEIPKEADDSESSKPVKAPPPSFPTIFSPTESKSMDFSEVAPTEPVVEEKAPPPPRAKIEPDVGGGSSFADMLQKRAARSAAANLGVFEKKDSEAEIQWKKAAENLEKRPLIINDLDFSQFHGAEYQQDPLQLARMAKMAESSNGRGGVSGAGVPPPPPPPTSIPLPPRLQGGIPPPPPLGIIPPPPPPGTLLMNGLNRGDISPAANKGVLKLHWKPANVEDQSIPSLKQKGSFWNTVDGAVPSFDAKKIVQLFETKKEKEATVKKVAETKSQTLSVLPLKRSQAINIGLTKLPPINVIPAAIMKFDSLVLNKDGIEKILKTMMPDLKEIEEIENKQAENPEMTLGNAEQFLLKLSQIPCLLERLRLWLFTLDYKNSEKDIAEPLMDMQLAMKEMEESKTFKVAMGMLLAIGNSLSGTDIKGFYLDYLTKASEVKDPVYKHTLTYHLAEYMVEHFSEGTDLYSEFGAVARSARVDYKELLENLKKLEKDCKSSWECLATISKNDSSNMKQKINDYLSDVAQRIHQLKAIYTVTKNRWHAFLLYFGYGVEEITNQTPNDVFKMVTEFALEYRTTRDKILQQKKRLAEKRERNKTRGKIWALEGSAEGAGDAAAPLRRRNHQPAAPVQNSQQRHDEMSKMLAAMAEDNNSTLRRRAPAATMNGKSFGGSVKDLVDTESPEDEILNGLVKAATLQTDPRDQRRRARQFNRKSLRRTRTLKMVDGQLETCNY</sequence>
<dbReference type="Proteomes" id="UP000483820">
    <property type="component" value="Chromosome I"/>
</dbReference>
<feature type="compositionally biased region" description="Basic and acidic residues" evidence="2">
    <location>
        <begin position="1127"/>
        <end position="1139"/>
    </location>
</feature>
<dbReference type="InterPro" id="IPR056771">
    <property type="entry name" value="FH3_FHOD1-3-like"/>
</dbReference>
<dbReference type="Gene3D" id="1.20.58.2220">
    <property type="entry name" value="Formin, FH2 domain"/>
    <property type="match status" value="1"/>
</dbReference>
<feature type="compositionally biased region" description="Basic and acidic residues" evidence="2">
    <location>
        <begin position="933"/>
        <end position="948"/>
    </location>
</feature>
<comment type="caution">
    <text evidence="5">The sequence shown here is derived from an EMBL/GenBank/DDBJ whole genome shotgun (WGS) entry which is preliminary data.</text>
</comment>
<dbReference type="InterPro" id="IPR011989">
    <property type="entry name" value="ARM-like"/>
</dbReference>
<evidence type="ECO:0000313" key="6">
    <source>
        <dbReference type="Proteomes" id="UP000483820"/>
    </source>
</evidence>
<feature type="compositionally biased region" description="Pro residues" evidence="2">
    <location>
        <begin position="1279"/>
        <end position="1295"/>
    </location>
</feature>
<gene>
    <name evidence="5" type="ORF">GCK72_000318</name>
</gene>
<feature type="compositionally biased region" description="Basic and acidic residues" evidence="2">
    <location>
        <begin position="1036"/>
        <end position="1059"/>
    </location>
</feature>
<dbReference type="GO" id="GO:0051015">
    <property type="term" value="F:actin filament binding"/>
    <property type="evidence" value="ECO:0007669"/>
    <property type="project" value="TreeGrafter"/>
</dbReference>
<organism evidence="5 6">
    <name type="scientific">Caenorhabditis remanei</name>
    <name type="common">Caenorhabditis vulgaris</name>
    <dbReference type="NCBI Taxonomy" id="31234"/>
    <lineage>
        <taxon>Eukaryota</taxon>
        <taxon>Metazoa</taxon>
        <taxon>Ecdysozoa</taxon>
        <taxon>Nematoda</taxon>
        <taxon>Chromadorea</taxon>
        <taxon>Rhabditida</taxon>
        <taxon>Rhabditina</taxon>
        <taxon>Rhabditomorpha</taxon>
        <taxon>Rhabditoidea</taxon>
        <taxon>Rhabditidae</taxon>
        <taxon>Peloderinae</taxon>
        <taxon>Caenorhabditis</taxon>
    </lineage>
</organism>
<feature type="compositionally biased region" description="Basic and acidic residues" evidence="2">
    <location>
        <begin position="869"/>
        <end position="884"/>
    </location>
</feature>
<feature type="region of interest" description="Disordered" evidence="2">
    <location>
        <begin position="228"/>
        <end position="247"/>
    </location>
</feature>
<evidence type="ECO:0000256" key="2">
    <source>
        <dbReference type="SAM" id="MobiDB-lite"/>
    </source>
</evidence>
<feature type="compositionally biased region" description="Low complexity" evidence="2">
    <location>
        <begin position="53"/>
        <end position="80"/>
    </location>
</feature>
<dbReference type="InterPro" id="IPR015425">
    <property type="entry name" value="FH2_Formin"/>
</dbReference>
<dbReference type="InterPro" id="IPR016024">
    <property type="entry name" value="ARM-type_fold"/>
</dbReference>
<dbReference type="PROSITE" id="PS51232">
    <property type="entry name" value="GBD_FH3"/>
    <property type="match status" value="1"/>
</dbReference>
<evidence type="ECO:0000256" key="1">
    <source>
        <dbReference type="ARBA" id="ARBA00023203"/>
    </source>
</evidence>
<feature type="compositionally biased region" description="Basic and acidic residues" evidence="2">
    <location>
        <begin position="962"/>
        <end position="1027"/>
    </location>
</feature>
<dbReference type="GeneID" id="9804547"/>
<feature type="compositionally biased region" description="Basic and acidic residues" evidence="2">
    <location>
        <begin position="1172"/>
        <end position="1186"/>
    </location>
</feature>
<dbReference type="SUPFAM" id="SSF48371">
    <property type="entry name" value="ARM repeat"/>
    <property type="match status" value="1"/>
</dbReference>
<feature type="domain" description="GBD/FH3" evidence="3">
    <location>
        <begin position="572"/>
        <end position="971"/>
    </location>
</feature>
<dbReference type="PROSITE" id="PS51444">
    <property type="entry name" value="FH2"/>
    <property type="match status" value="1"/>
</dbReference>
<feature type="region of interest" description="Disordered" evidence="2">
    <location>
        <begin position="322"/>
        <end position="457"/>
    </location>
</feature>
<feature type="region of interest" description="Disordered" evidence="2">
    <location>
        <begin position="1707"/>
        <end position="1738"/>
    </location>
</feature>
<feature type="compositionally biased region" description="Polar residues" evidence="2">
    <location>
        <begin position="422"/>
        <end position="437"/>
    </location>
</feature>
<feature type="domain" description="FH2" evidence="4">
    <location>
        <begin position="1325"/>
        <end position="1721"/>
    </location>
</feature>
<dbReference type="SUPFAM" id="SSF101447">
    <property type="entry name" value="Formin homology 2 domain (FH2 domain)"/>
    <property type="match status" value="1"/>
</dbReference>
<name>A0A6A5HPB4_CAERE</name>
<feature type="compositionally biased region" description="Polar residues" evidence="2">
    <location>
        <begin position="338"/>
        <end position="347"/>
    </location>
</feature>
<dbReference type="GO" id="GO:0030866">
    <property type="term" value="P:cortical actin cytoskeleton organization"/>
    <property type="evidence" value="ECO:0007669"/>
    <property type="project" value="TreeGrafter"/>
</dbReference>
<reference evidence="5 6" key="1">
    <citation type="submission" date="2019-12" db="EMBL/GenBank/DDBJ databases">
        <title>Chromosome-level assembly of the Caenorhabditis remanei genome.</title>
        <authorList>
            <person name="Teterina A.A."/>
            <person name="Willis J.H."/>
            <person name="Phillips P.C."/>
        </authorList>
    </citation>
    <scope>NUCLEOTIDE SEQUENCE [LARGE SCALE GENOMIC DNA]</scope>
    <source>
        <strain evidence="5 6">PX506</strain>
        <tissue evidence="5">Whole organism</tissue>
    </source>
</reference>
<feature type="compositionally biased region" description="Polar residues" evidence="2">
    <location>
        <begin position="1060"/>
        <end position="1075"/>
    </location>
</feature>
<feature type="region of interest" description="Disordered" evidence="2">
    <location>
        <begin position="53"/>
        <end position="185"/>
    </location>
</feature>
<dbReference type="PANTHER" id="PTHR45920">
    <property type="entry name" value="FORMIN HOMOLOGY 2 DOMAIN CONTAINING, ISOFORM I"/>
    <property type="match status" value="1"/>
</dbReference>
<feature type="compositionally biased region" description="Basic residues" evidence="2">
    <location>
        <begin position="1707"/>
        <end position="1720"/>
    </location>
</feature>
<dbReference type="Pfam" id="PF24959">
    <property type="entry name" value="FH3_FHOD1-3"/>
    <property type="match status" value="1"/>
</dbReference>
<dbReference type="SMART" id="SM00498">
    <property type="entry name" value="FH2"/>
    <property type="match status" value="1"/>
</dbReference>
<dbReference type="KEGG" id="crq:GCK72_000318"/>
<evidence type="ECO:0000259" key="4">
    <source>
        <dbReference type="PROSITE" id="PS51444"/>
    </source>
</evidence>
<accession>A0A6A5HPB4</accession>
<dbReference type="Gene3D" id="1.25.10.10">
    <property type="entry name" value="Leucine-rich Repeat Variant"/>
    <property type="match status" value="1"/>
</dbReference>
<dbReference type="InterPro" id="IPR042201">
    <property type="entry name" value="FH2_Formin_sf"/>
</dbReference>
<feature type="region of interest" description="Disordered" evidence="2">
    <location>
        <begin position="1264"/>
        <end position="1295"/>
    </location>
</feature>
<protein>
    <submittedName>
        <fullName evidence="5">Uncharacterized protein</fullName>
    </submittedName>
</protein>